<dbReference type="EMBL" id="AP010905">
    <property type="protein sequence ID" value="BAH73418.1"/>
    <property type="molecule type" value="Genomic_DNA"/>
</dbReference>
<proteinExistence type="predicted"/>
<evidence type="ECO:0000313" key="2">
    <source>
        <dbReference type="EMBL" id="BAH73418.1"/>
    </source>
</evidence>
<protein>
    <submittedName>
        <fullName evidence="2">Uncharacterized protein</fullName>
    </submittedName>
</protein>
<feature type="compositionally biased region" description="Polar residues" evidence="1">
    <location>
        <begin position="98"/>
        <end position="125"/>
    </location>
</feature>
<feature type="region of interest" description="Disordered" evidence="1">
    <location>
        <begin position="245"/>
        <end position="269"/>
    </location>
</feature>
<reference evidence="2 3" key="1">
    <citation type="journal article" date="2009" name="Genome Res.">
        <title>Whole genome sequence of Desulfovibrio magneticus strain RS-1 revealed common gene clusters in magnetotactic bacteria.</title>
        <authorList>
            <person name="Nakazawa H."/>
            <person name="Arakaki A."/>
            <person name="Narita-Yamada S."/>
            <person name="Yashiro I."/>
            <person name="Jinno K."/>
            <person name="Aoki N."/>
            <person name="Tsuruyama A."/>
            <person name="Okamura Y."/>
            <person name="Tanikawa S."/>
            <person name="Fujita N."/>
            <person name="Takeyama H."/>
            <person name="Matsunaga T."/>
        </authorList>
    </citation>
    <scope>NUCLEOTIDE SEQUENCE [LARGE SCALE GENOMIC DNA]</scope>
    <source>
        <strain evidence="3">ATCC 700980 / DSM 13731 / RS-1</strain>
    </source>
</reference>
<keyword evidence="3" id="KW-1185">Reference proteome</keyword>
<geneLocation type="plasmid" evidence="2 3">
    <name>pDMC1</name>
</geneLocation>
<feature type="compositionally biased region" description="Polar residues" evidence="1">
    <location>
        <begin position="259"/>
        <end position="269"/>
    </location>
</feature>
<feature type="compositionally biased region" description="Basic and acidic residues" evidence="1">
    <location>
        <begin position="131"/>
        <end position="141"/>
    </location>
</feature>
<evidence type="ECO:0000313" key="3">
    <source>
        <dbReference type="Proteomes" id="UP000009071"/>
    </source>
</evidence>
<feature type="region of interest" description="Disordered" evidence="1">
    <location>
        <begin position="1"/>
        <end position="34"/>
    </location>
</feature>
<organism evidence="2 3">
    <name type="scientific">Solidesulfovibrio magneticus (strain ATCC 700980 / DSM 13731 / RS-1)</name>
    <name type="common">Desulfovibrio magneticus</name>
    <dbReference type="NCBI Taxonomy" id="573370"/>
    <lineage>
        <taxon>Bacteria</taxon>
        <taxon>Pseudomonadati</taxon>
        <taxon>Thermodesulfobacteriota</taxon>
        <taxon>Desulfovibrionia</taxon>
        <taxon>Desulfovibrionales</taxon>
        <taxon>Desulfovibrionaceae</taxon>
        <taxon>Solidesulfovibrio</taxon>
    </lineage>
</organism>
<dbReference type="KEGG" id="dma:DMR_p1_00020"/>
<dbReference type="Proteomes" id="UP000009071">
    <property type="component" value="Plasmid pDMC1"/>
</dbReference>
<gene>
    <name evidence="2" type="ordered locus">DMR_p1_00020</name>
</gene>
<dbReference type="eggNOG" id="ENOG5033Y7G">
    <property type="taxonomic scope" value="Bacteria"/>
</dbReference>
<accession>C4XUG7</accession>
<dbReference type="HOGENOM" id="CLU_051148_0_0_7"/>
<dbReference type="OrthoDB" id="5441783at2"/>
<dbReference type="RefSeq" id="WP_012750604.1">
    <property type="nucleotide sequence ID" value="NC_012797.1"/>
</dbReference>
<evidence type="ECO:0000256" key="1">
    <source>
        <dbReference type="SAM" id="MobiDB-lite"/>
    </source>
</evidence>
<sequence>MATSMTQLLRKAAKSRMAGQPPAAAAAPEGRREVFADAAPHIEQTNLADKALIKTNQTNPTDEIDSLFQQLKPTVELVRVVQPLAPTAEQTKQADKISGQTDTPSTQIKQYKPTNKSSIESQQPKQALKVDSQKEQTKQTEKPSGLAAPAMRLPPRLPIATMAQKTLATHFLETGPVVTTYAVIAAETGVPLGTARTIIDKFVAAGWLRKEQWGAGRNRALSLAPTEALAAVTRDSQADKVYIQSQQTKQPYKPRGRDQQSSSAVEFNSENAPLKIERKNLSISSETVRTSWPCLARAGFGLAQLEQIHDALAQLGKSADRIIQGLDHAEWELAEGKMLDKAGQPVADPCAWVFRSLASKGYYRRPAGYVSAEEQAELDAANEAKALAQSREQARLARFRAWEQGLSREAREKALEDRRGPEESWLKNFWIKLGEPT</sequence>
<dbReference type="AlphaFoldDB" id="C4XUG7"/>
<name>C4XUG7_SOLM1</name>
<keyword evidence="2" id="KW-0614">Plasmid</keyword>
<feature type="region of interest" description="Disordered" evidence="1">
    <location>
        <begin position="88"/>
        <end position="152"/>
    </location>
</feature>